<dbReference type="InterPro" id="IPR025558">
    <property type="entry name" value="DUF4283"/>
</dbReference>
<evidence type="ECO:0000259" key="2">
    <source>
        <dbReference type="Pfam" id="PF14111"/>
    </source>
</evidence>
<dbReference type="PANTHER" id="PTHR34427:SF5">
    <property type="entry name" value="DUF4283 DOMAIN-CONTAINING PROTEIN"/>
    <property type="match status" value="1"/>
</dbReference>
<sequence>MFEVEVEVRKGSVQATIVERKGGISSWVRLGPVSIGIVLECLTQCIEDVRMGRWVREWKENGREYSLSRDYNRGGCFLRLGVADLERKRFSVFIPKGRGAKGGWASMVETLRRLGCEEGSPMKQKVDELRSIPNKAKTYAEATNRAWGKERTSVRVEVTKEEVGRNLSKLEHCIIGTWNPNAAKGDDIRGWGTQLERIWRLKGNLGLAKMERGKVLMEFEFLAEADKASKIGSISFGGFFLRLEKWKPETGCLREGERSREAWVRVVGLPVSLWERDILRRIGDACGGFLAVDHQTEKMEELQWARILVKWNDVILPNEVEVWVEGSCYRVTLWWEIRPVLKTPTCEKKGKAVVTGAEVGDDVSARARERVTKTMEGSRLEVCLLNADGTRSQFHELGQTSNPSRSEDGPSDGPHALSGLGLLDQAEKGLSAAESSRSPLKGPDAAISTFWVKDDQWGTYGDEPQWGGISRTDSALLEEDARYVNALSSSGLVALDTPSPFFSPFGRTPLMESFDRSGELADSATGDNLCKGTGYSEKIEEKCWDLVEISNDCMEVNRKALCLARLSSQVESGWEEERWEESDLARFSQFLGFSTEGLEKDILEFMVKIRKRRERIHNKVMLEKSKFERELRRLECSVNYEGGRRKSVPGKEEGVKLWKSNENKAFELECARG</sequence>
<reference evidence="3 4" key="1">
    <citation type="journal article" date="2018" name="PLoS Genet.">
        <title>Population sequencing reveals clonal diversity and ancestral inbreeding in the grapevine cultivar Chardonnay.</title>
        <authorList>
            <person name="Roach M.J."/>
            <person name="Johnson D.L."/>
            <person name="Bohlmann J."/>
            <person name="van Vuuren H.J."/>
            <person name="Jones S.J."/>
            <person name="Pretorius I.S."/>
            <person name="Schmidt S.A."/>
            <person name="Borneman A.R."/>
        </authorList>
    </citation>
    <scope>NUCLEOTIDE SEQUENCE [LARGE SCALE GENOMIC DNA]</scope>
    <source>
        <strain evidence="4">cv. Chardonnay</strain>
        <tissue evidence="3">Leaf</tissue>
    </source>
</reference>
<gene>
    <name evidence="3" type="ORF">CK203_014002</name>
</gene>
<organism evidence="3 4">
    <name type="scientific">Vitis vinifera</name>
    <name type="common">Grape</name>
    <dbReference type="NCBI Taxonomy" id="29760"/>
    <lineage>
        <taxon>Eukaryota</taxon>
        <taxon>Viridiplantae</taxon>
        <taxon>Streptophyta</taxon>
        <taxon>Embryophyta</taxon>
        <taxon>Tracheophyta</taxon>
        <taxon>Spermatophyta</taxon>
        <taxon>Magnoliopsida</taxon>
        <taxon>eudicotyledons</taxon>
        <taxon>Gunneridae</taxon>
        <taxon>Pentapetalae</taxon>
        <taxon>rosids</taxon>
        <taxon>Vitales</taxon>
        <taxon>Vitaceae</taxon>
        <taxon>Viteae</taxon>
        <taxon>Vitis</taxon>
    </lineage>
</organism>
<feature type="region of interest" description="Disordered" evidence="1">
    <location>
        <begin position="394"/>
        <end position="419"/>
    </location>
</feature>
<comment type="caution">
    <text evidence="3">The sequence shown here is derived from an EMBL/GenBank/DDBJ whole genome shotgun (WGS) entry which is preliminary data.</text>
</comment>
<dbReference type="PANTHER" id="PTHR34427">
    <property type="entry name" value="DUF4283 DOMAIN PROTEIN"/>
    <property type="match status" value="1"/>
</dbReference>
<proteinExistence type="predicted"/>
<evidence type="ECO:0000313" key="4">
    <source>
        <dbReference type="Proteomes" id="UP000288805"/>
    </source>
</evidence>
<protein>
    <recommendedName>
        <fullName evidence="2">DUF4283 domain-containing protein</fullName>
    </recommendedName>
</protein>
<dbReference type="Proteomes" id="UP000288805">
    <property type="component" value="Unassembled WGS sequence"/>
</dbReference>
<dbReference type="EMBL" id="QGNW01000039">
    <property type="protein sequence ID" value="RVX09020.1"/>
    <property type="molecule type" value="Genomic_DNA"/>
</dbReference>
<name>A0A438JJ89_VITVI</name>
<evidence type="ECO:0000256" key="1">
    <source>
        <dbReference type="SAM" id="MobiDB-lite"/>
    </source>
</evidence>
<dbReference type="AlphaFoldDB" id="A0A438JJ89"/>
<feature type="domain" description="DUF4283" evidence="2">
    <location>
        <begin position="168"/>
        <end position="252"/>
    </location>
</feature>
<accession>A0A438JJ89</accession>
<evidence type="ECO:0000313" key="3">
    <source>
        <dbReference type="EMBL" id="RVX09020.1"/>
    </source>
</evidence>
<dbReference type="Pfam" id="PF14111">
    <property type="entry name" value="DUF4283"/>
    <property type="match status" value="1"/>
</dbReference>